<dbReference type="Proteomes" id="UP000756132">
    <property type="component" value="Chromosome 9"/>
</dbReference>
<evidence type="ECO:0000313" key="2">
    <source>
        <dbReference type="Proteomes" id="UP000756132"/>
    </source>
</evidence>
<organism evidence="1 2">
    <name type="scientific">Passalora fulva</name>
    <name type="common">Tomato leaf mold</name>
    <name type="synonym">Cladosporium fulvum</name>
    <dbReference type="NCBI Taxonomy" id="5499"/>
    <lineage>
        <taxon>Eukaryota</taxon>
        <taxon>Fungi</taxon>
        <taxon>Dikarya</taxon>
        <taxon>Ascomycota</taxon>
        <taxon>Pezizomycotina</taxon>
        <taxon>Dothideomycetes</taxon>
        <taxon>Dothideomycetidae</taxon>
        <taxon>Mycosphaerellales</taxon>
        <taxon>Mycosphaerellaceae</taxon>
        <taxon>Fulvia</taxon>
    </lineage>
</organism>
<dbReference type="EMBL" id="CP090171">
    <property type="protein sequence ID" value="UJO22366.1"/>
    <property type="molecule type" value="Genomic_DNA"/>
</dbReference>
<name>A0A9Q8PH82_PASFU</name>
<keyword evidence="2" id="KW-1185">Reference proteome</keyword>
<dbReference type="RefSeq" id="XP_047766732.1">
    <property type="nucleotide sequence ID" value="XM_047908229.1"/>
</dbReference>
<dbReference type="KEGG" id="ffu:CLAFUR5_09081"/>
<reference evidence="1" key="2">
    <citation type="journal article" date="2022" name="Microb. Genom.">
        <title>A chromosome-scale genome assembly of the tomato pathogen Cladosporium fulvum reveals a compartmentalized genome architecture and the presence of a dispensable chromosome.</title>
        <authorList>
            <person name="Zaccaron A.Z."/>
            <person name="Chen L.H."/>
            <person name="Samaras A."/>
            <person name="Stergiopoulos I."/>
        </authorList>
    </citation>
    <scope>NUCLEOTIDE SEQUENCE</scope>
    <source>
        <strain evidence="1">Race5_Kim</strain>
    </source>
</reference>
<sequence length="233" mass="26235">MTTANMASPLPPKLSAKLRESQRELLREEYPYLSQTALDQILNDSMAVVHNGIAKQSPSMAASKARSNFFTLPAELRNTIYELALAPQLGDNWIAREMDRSFGIMRCDPNGKKPGRFPPLLSASQQVREEALSVYWDLNTTALQLEAVYDFPPDGGVHIVNVEIKYEDKIRLLELLGPKQCALMGRVVLLYVKDGSGISMPFTANQIFLKLQLARLGLREEAVVLEQRDSWWE</sequence>
<dbReference type="GeneID" id="71988959"/>
<evidence type="ECO:0000313" key="1">
    <source>
        <dbReference type="EMBL" id="UJO22366.1"/>
    </source>
</evidence>
<gene>
    <name evidence="1" type="ORF">CLAFUR5_09081</name>
</gene>
<proteinExistence type="predicted"/>
<dbReference type="PANTHER" id="PTHR42085:SF1">
    <property type="entry name" value="F-BOX DOMAIN-CONTAINING PROTEIN"/>
    <property type="match status" value="1"/>
</dbReference>
<protein>
    <submittedName>
        <fullName evidence="1">Uncharacterized protein</fullName>
    </submittedName>
</protein>
<accession>A0A9Q8PH82</accession>
<dbReference type="OrthoDB" id="3853670at2759"/>
<dbReference type="InterPro" id="IPR038883">
    <property type="entry name" value="AN11006-like"/>
</dbReference>
<reference evidence="1" key="1">
    <citation type="submission" date="2021-12" db="EMBL/GenBank/DDBJ databases">
        <authorList>
            <person name="Zaccaron A."/>
            <person name="Stergiopoulos I."/>
        </authorList>
    </citation>
    <scope>NUCLEOTIDE SEQUENCE</scope>
    <source>
        <strain evidence="1">Race5_Kim</strain>
    </source>
</reference>
<dbReference type="PANTHER" id="PTHR42085">
    <property type="entry name" value="F-BOX DOMAIN-CONTAINING PROTEIN"/>
    <property type="match status" value="1"/>
</dbReference>
<dbReference type="AlphaFoldDB" id="A0A9Q8PH82"/>